<comment type="caution">
    <text evidence="2">The sequence shown here is derived from an EMBL/GenBank/DDBJ whole genome shotgun (WGS) entry which is preliminary data.</text>
</comment>
<organism evidence="2 3">
    <name type="scientific">Handroanthus impetiginosus</name>
    <dbReference type="NCBI Taxonomy" id="429701"/>
    <lineage>
        <taxon>Eukaryota</taxon>
        <taxon>Viridiplantae</taxon>
        <taxon>Streptophyta</taxon>
        <taxon>Embryophyta</taxon>
        <taxon>Tracheophyta</taxon>
        <taxon>Spermatophyta</taxon>
        <taxon>Magnoliopsida</taxon>
        <taxon>eudicotyledons</taxon>
        <taxon>Gunneridae</taxon>
        <taxon>Pentapetalae</taxon>
        <taxon>asterids</taxon>
        <taxon>lamiids</taxon>
        <taxon>Lamiales</taxon>
        <taxon>Bignoniaceae</taxon>
        <taxon>Crescentiina</taxon>
        <taxon>Tabebuia alliance</taxon>
        <taxon>Handroanthus</taxon>
    </lineage>
</organism>
<dbReference type="Proteomes" id="UP000231279">
    <property type="component" value="Unassembled WGS sequence"/>
</dbReference>
<gene>
    <name evidence="2" type="ORF">CDL12_16354</name>
</gene>
<evidence type="ECO:0000313" key="2">
    <source>
        <dbReference type="EMBL" id="PIN11045.1"/>
    </source>
</evidence>
<sequence>MDTQTIVKTPLHYASSTQNNSTFQDLSFSSYLEPKDPTPNSQETDTEISIFDAHKYFNETNDPKYIKRQETSHDSLSVPRLSSVSSVNGYRKNFWKESLQGTPKTSSEVSWAWNSQTSLLSNPLRNLRSNIRISAVKKWFFGRKCCCSGKKSVQVEEIHAKSEQRKPVVLINNEKINGSTKANYLHTNRDHIMEIHKSKVSLLPQDISTFYQSSQCRISASGRPFIDGPVGFTFPILSSSDKGIIAKPIIKPLEDPMDHPIAKPICKPLRDPSMDNPDNLVSPFDPGSPVACDDEVGSDASSDLFEIESFSNHTTLYRRRESLGEEPACNANGINNDNIQCGVRSLDEPPPPPSFAATECHTSSEVISSSEIGEADFLIRQRAKKARDDGGKRKPADNTVVSMSCRQEKVVDLGPQPVKCVAEGPTMFPLHVGGRPQRADKPPLGSASQSTATR</sequence>
<name>A0A2G9H0M8_9LAMI</name>
<evidence type="ECO:0000256" key="1">
    <source>
        <dbReference type="SAM" id="MobiDB-lite"/>
    </source>
</evidence>
<dbReference type="PANTHER" id="PTHR33781">
    <property type="entry name" value="PROTEIN PHYTOCHROME KINASE SUBSTRATE 1-RELATED"/>
    <property type="match status" value="1"/>
</dbReference>
<reference evidence="3" key="1">
    <citation type="journal article" date="2018" name="Gigascience">
        <title>Genome assembly of the Pink Ipe (Handroanthus impetiginosus, Bignoniaceae), a highly valued, ecologically keystone Neotropical timber forest tree.</title>
        <authorList>
            <person name="Silva-Junior O.B."/>
            <person name="Grattapaglia D."/>
            <person name="Novaes E."/>
            <person name="Collevatti R.G."/>
        </authorList>
    </citation>
    <scope>NUCLEOTIDE SEQUENCE [LARGE SCALE GENOMIC DNA]</scope>
    <source>
        <strain evidence="3">cv. UFG-1</strain>
    </source>
</reference>
<dbReference type="InterPro" id="IPR039615">
    <property type="entry name" value="PKS"/>
</dbReference>
<dbReference type="GO" id="GO:0009638">
    <property type="term" value="P:phototropism"/>
    <property type="evidence" value="ECO:0007669"/>
    <property type="project" value="InterPro"/>
</dbReference>
<proteinExistence type="predicted"/>
<dbReference type="PANTHER" id="PTHR33781:SF1">
    <property type="entry name" value="PROTEIN PHYTOCHROME KINASE SUBSTRATE 4"/>
    <property type="match status" value="1"/>
</dbReference>
<dbReference type="AlphaFoldDB" id="A0A2G9H0M8"/>
<dbReference type="STRING" id="429701.A0A2G9H0M8"/>
<accession>A0A2G9H0M8</accession>
<feature type="region of interest" description="Disordered" evidence="1">
    <location>
        <begin position="429"/>
        <end position="454"/>
    </location>
</feature>
<dbReference type="OrthoDB" id="691744at2759"/>
<keyword evidence="3" id="KW-1185">Reference proteome</keyword>
<dbReference type="EMBL" id="NKXS01003045">
    <property type="protein sequence ID" value="PIN11045.1"/>
    <property type="molecule type" value="Genomic_DNA"/>
</dbReference>
<evidence type="ECO:0000313" key="3">
    <source>
        <dbReference type="Proteomes" id="UP000231279"/>
    </source>
</evidence>
<protein>
    <submittedName>
        <fullName evidence="2">Uncharacterized protein</fullName>
    </submittedName>
</protein>